<dbReference type="EMBL" id="QGKX02001290">
    <property type="protein sequence ID" value="KAF3536084.1"/>
    <property type="molecule type" value="Genomic_DNA"/>
</dbReference>
<dbReference type="Proteomes" id="UP000712600">
    <property type="component" value="Unassembled WGS sequence"/>
</dbReference>
<protein>
    <submittedName>
        <fullName evidence="1">Uncharacterized protein</fullName>
    </submittedName>
</protein>
<gene>
    <name evidence="1" type="ORF">F2Q69_00023283</name>
</gene>
<sequence length="215" mass="25273">MHCIDRQQHLFIEQPSPSTVDQDYSSDATRNLHDQEGHLHNAAGQKRDDHEAAFIKGKRDESLKHHVNATIDDDFLQVVKEEKLQDGDFKVESSMSFGGSHWCRPTPRDEHRLEIDKYRSTPIEPIFDTRYTFGLAFQFHQFEVNQHPVTDVMPVLLKRGQSASREEAVEEMKDYRSMKQHWCRSTVMPEYGLRIFYDRLKPRSNHKLQEHPLTT</sequence>
<organism evidence="1 2">
    <name type="scientific">Brassica cretica</name>
    <name type="common">Mustard</name>
    <dbReference type="NCBI Taxonomy" id="69181"/>
    <lineage>
        <taxon>Eukaryota</taxon>
        <taxon>Viridiplantae</taxon>
        <taxon>Streptophyta</taxon>
        <taxon>Embryophyta</taxon>
        <taxon>Tracheophyta</taxon>
        <taxon>Spermatophyta</taxon>
        <taxon>Magnoliopsida</taxon>
        <taxon>eudicotyledons</taxon>
        <taxon>Gunneridae</taxon>
        <taxon>Pentapetalae</taxon>
        <taxon>rosids</taxon>
        <taxon>malvids</taxon>
        <taxon>Brassicales</taxon>
        <taxon>Brassicaceae</taxon>
        <taxon>Brassiceae</taxon>
        <taxon>Brassica</taxon>
    </lineage>
</organism>
<dbReference type="AlphaFoldDB" id="A0A8S9QD37"/>
<evidence type="ECO:0000313" key="2">
    <source>
        <dbReference type="Proteomes" id="UP000712600"/>
    </source>
</evidence>
<reference evidence="1" key="1">
    <citation type="submission" date="2019-12" db="EMBL/GenBank/DDBJ databases">
        <title>Genome sequencing and annotation of Brassica cretica.</title>
        <authorList>
            <person name="Studholme D.J."/>
            <person name="Sarris P."/>
        </authorList>
    </citation>
    <scope>NUCLEOTIDE SEQUENCE</scope>
    <source>
        <strain evidence="1">PFS-109/04</strain>
        <tissue evidence="1">Leaf</tissue>
    </source>
</reference>
<proteinExistence type="predicted"/>
<evidence type="ECO:0000313" key="1">
    <source>
        <dbReference type="EMBL" id="KAF3536084.1"/>
    </source>
</evidence>
<comment type="caution">
    <text evidence="1">The sequence shown here is derived from an EMBL/GenBank/DDBJ whole genome shotgun (WGS) entry which is preliminary data.</text>
</comment>
<accession>A0A8S9QD37</accession>
<name>A0A8S9QD37_BRACR</name>